<dbReference type="PANTHER" id="PTHR42852:SF6">
    <property type="entry name" value="THIOL:DISULFIDE INTERCHANGE PROTEIN DSBE"/>
    <property type="match status" value="1"/>
</dbReference>
<evidence type="ECO:0000256" key="6">
    <source>
        <dbReference type="SAM" id="Phobius"/>
    </source>
</evidence>
<feature type="domain" description="Thioredoxin" evidence="7">
    <location>
        <begin position="233"/>
        <end position="371"/>
    </location>
</feature>
<keyword evidence="4" id="KW-1015">Disulfide bond</keyword>
<keyword evidence="6" id="KW-0812">Transmembrane</keyword>
<dbReference type="CDD" id="cd02966">
    <property type="entry name" value="TlpA_like_family"/>
    <property type="match status" value="1"/>
</dbReference>
<dbReference type="InterPro" id="IPR000866">
    <property type="entry name" value="AhpC/TSA"/>
</dbReference>
<evidence type="ECO:0000259" key="7">
    <source>
        <dbReference type="PROSITE" id="PS51352"/>
    </source>
</evidence>
<organism evidence="8 9">
    <name type="scientific">Evansella vedderi</name>
    <dbReference type="NCBI Taxonomy" id="38282"/>
    <lineage>
        <taxon>Bacteria</taxon>
        <taxon>Bacillati</taxon>
        <taxon>Bacillota</taxon>
        <taxon>Bacilli</taxon>
        <taxon>Bacillales</taxon>
        <taxon>Bacillaceae</taxon>
        <taxon>Evansella</taxon>
    </lineage>
</organism>
<dbReference type="PANTHER" id="PTHR42852">
    <property type="entry name" value="THIOL:DISULFIDE INTERCHANGE PROTEIN DSBE"/>
    <property type="match status" value="1"/>
</dbReference>
<dbReference type="Gene3D" id="3.40.30.10">
    <property type="entry name" value="Glutaredoxin"/>
    <property type="match status" value="1"/>
</dbReference>
<sequence>MYCTNCGTQNSDKANFCQSCGEQFNIVAATVESTSSDDLTERVKLERFVGSNQEYYFYKWQFEDDRIVKWGFNWSAMFLGFLWLGYRKMYFYMFCLFLYEIAVTAFVFTVDHALINLLMYLSTPIILLIVGGFANRLYYNHAKVKITEIEKRYHSPRDIQNALLYKGGTSLWGLFGGIIASTILILGIAAISLYHLQKEINEYYQNPSYLGSNISNTNQFYINESQPQEMEESISISKATFFEGKDLYGNNINLADFQNKNIILYFWGTYNPTHERDFPFLNNLYQDYKNKGLEIIAINVNEEKRVVDNYLREHQIDFTVVVDENLKITELYGVSPIPAVFLIHNGEIVNDFIGPIHKEENKILQFVANSQ</sequence>
<feature type="transmembrane region" description="Helical" evidence="6">
    <location>
        <begin position="117"/>
        <end position="134"/>
    </location>
</feature>
<dbReference type="Proteomes" id="UP001230005">
    <property type="component" value="Unassembled WGS sequence"/>
</dbReference>
<keyword evidence="6" id="KW-1133">Transmembrane helix</keyword>
<dbReference type="InterPro" id="IPR026870">
    <property type="entry name" value="Zinc_ribbon_dom"/>
</dbReference>
<keyword evidence="5" id="KW-0676">Redox-active center</keyword>
<dbReference type="InterPro" id="IPR050553">
    <property type="entry name" value="Thioredoxin_ResA/DsbE_sf"/>
</dbReference>
<name>A0ABT9ZNK9_9BACI</name>
<proteinExistence type="predicted"/>
<feature type="transmembrane region" description="Helical" evidence="6">
    <location>
        <begin position="90"/>
        <end position="110"/>
    </location>
</feature>
<dbReference type="Pfam" id="PF10947">
    <property type="entry name" value="DUF2628"/>
    <property type="match status" value="1"/>
</dbReference>
<gene>
    <name evidence="8" type="ORF">J2S74_000196</name>
</gene>
<evidence type="ECO:0000256" key="2">
    <source>
        <dbReference type="ARBA" id="ARBA00022748"/>
    </source>
</evidence>
<evidence type="ECO:0000256" key="3">
    <source>
        <dbReference type="ARBA" id="ARBA00022968"/>
    </source>
</evidence>
<keyword evidence="2" id="KW-0201">Cytochrome c-type biogenesis</keyword>
<dbReference type="InterPro" id="IPR024399">
    <property type="entry name" value="DUF2628"/>
</dbReference>
<comment type="subcellular location">
    <subcellularLocation>
        <location evidence="1">Cell envelope</location>
    </subcellularLocation>
</comment>
<protein>
    <submittedName>
        <fullName evidence="8">Peroxiredoxin</fullName>
    </submittedName>
</protein>
<dbReference type="RefSeq" id="WP_307320691.1">
    <property type="nucleotide sequence ID" value="NZ_JAUSUG010000001.1"/>
</dbReference>
<feature type="transmembrane region" description="Helical" evidence="6">
    <location>
        <begin position="67"/>
        <end position="84"/>
    </location>
</feature>
<evidence type="ECO:0000256" key="4">
    <source>
        <dbReference type="ARBA" id="ARBA00023157"/>
    </source>
</evidence>
<keyword evidence="6" id="KW-0472">Membrane</keyword>
<dbReference type="Pfam" id="PF13240">
    <property type="entry name" value="Zn_Ribbon_1"/>
    <property type="match status" value="1"/>
</dbReference>
<evidence type="ECO:0000256" key="1">
    <source>
        <dbReference type="ARBA" id="ARBA00004196"/>
    </source>
</evidence>
<evidence type="ECO:0000256" key="5">
    <source>
        <dbReference type="ARBA" id="ARBA00023284"/>
    </source>
</evidence>
<dbReference type="InterPro" id="IPR013766">
    <property type="entry name" value="Thioredoxin_domain"/>
</dbReference>
<evidence type="ECO:0000313" key="9">
    <source>
        <dbReference type="Proteomes" id="UP001230005"/>
    </source>
</evidence>
<evidence type="ECO:0000313" key="8">
    <source>
        <dbReference type="EMBL" id="MDQ0252824.1"/>
    </source>
</evidence>
<dbReference type="SUPFAM" id="SSF52833">
    <property type="entry name" value="Thioredoxin-like"/>
    <property type="match status" value="1"/>
</dbReference>
<reference evidence="8 9" key="1">
    <citation type="submission" date="2023-07" db="EMBL/GenBank/DDBJ databases">
        <title>Genomic Encyclopedia of Type Strains, Phase IV (KMG-IV): sequencing the most valuable type-strain genomes for metagenomic binning, comparative biology and taxonomic classification.</title>
        <authorList>
            <person name="Goeker M."/>
        </authorList>
    </citation>
    <scope>NUCLEOTIDE SEQUENCE [LARGE SCALE GENOMIC DNA]</scope>
    <source>
        <strain evidence="8 9">DSM 9768</strain>
    </source>
</reference>
<accession>A0ABT9ZNK9</accession>
<keyword evidence="9" id="KW-1185">Reference proteome</keyword>
<dbReference type="InterPro" id="IPR036249">
    <property type="entry name" value="Thioredoxin-like_sf"/>
</dbReference>
<comment type="caution">
    <text evidence="8">The sequence shown here is derived from an EMBL/GenBank/DDBJ whole genome shotgun (WGS) entry which is preliminary data.</text>
</comment>
<dbReference type="EMBL" id="JAUSUG010000001">
    <property type="protein sequence ID" value="MDQ0252824.1"/>
    <property type="molecule type" value="Genomic_DNA"/>
</dbReference>
<keyword evidence="3" id="KW-0735">Signal-anchor</keyword>
<dbReference type="PROSITE" id="PS51352">
    <property type="entry name" value="THIOREDOXIN_2"/>
    <property type="match status" value="1"/>
</dbReference>
<feature type="transmembrane region" description="Helical" evidence="6">
    <location>
        <begin position="171"/>
        <end position="196"/>
    </location>
</feature>
<dbReference type="Pfam" id="PF00578">
    <property type="entry name" value="AhpC-TSA"/>
    <property type="match status" value="1"/>
</dbReference>